<name>A0A3P3W174_9MICO</name>
<dbReference type="OrthoDB" id="9776116at2"/>
<dbReference type="RefSeq" id="WP_124968888.1">
    <property type="nucleotide sequence ID" value="NZ_RQVS01000001.1"/>
</dbReference>
<reference evidence="2 3" key="1">
    <citation type="submission" date="2018-11" db="EMBL/GenBank/DDBJ databases">
        <title>YIM 102482-1 draft genome.</title>
        <authorList>
            <person name="Li G."/>
            <person name="Jiang Y."/>
        </authorList>
    </citation>
    <scope>NUCLEOTIDE SEQUENCE [LARGE SCALE GENOMIC DNA]</scope>
    <source>
        <strain evidence="2 3">YIM 102482-1</strain>
    </source>
</reference>
<protein>
    <submittedName>
        <fullName evidence="2">DUF58 domain-containing protein</fullName>
    </submittedName>
</protein>
<dbReference type="EMBL" id="RQVS01000001">
    <property type="protein sequence ID" value="RRJ88720.1"/>
    <property type="molecule type" value="Genomic_DNA"/>
</dbReference>
<dbReference type="PANTHER" id="PTHR33608">
    <property type="entry name" value="BLL2464 PROTEIN"/>
    <property type="match status" value="1"/>
</dbReference>
<accession>A0A3P3W174</accession>
<evidence type="ECO:0000313" key="3">
    <source>
        <dbReference type="Proteomes" id="UP000274391"/>
    </source>
</evidence>
<dbReference type="InterPro" id="IPR002881">
    <property type="entry name" value="DUF58"/>
</dbReference>
<dbReference type="Proteomes" id="UP000274391">
    <property type="component" value="Unassembled WGS sequence"/>
</dbReference>
<dbReference type="AlphaFoldDB" id="A0A3P3W174"/>
<comment type="caution">
    <text evidence="2">The sequence shown here is derived from an EMBL/GenBank/DDBJ whole genome shotgun (WGS) entry which is preliminary data.</text>
</comment>
<keyword evidence="3" id="KW-1185">Reference proteome</keyword>
<evidence type="ECO:0000259" key="1">
    <source>
        <dbReference type="Pfam" id="PF01882"/>
    </source>
</evidence>
<dbReference type="PANTHER" id="PTHR33608:SF12">
    <property type="entry name" value="DUF58 DOMAIN-CONTAINING PROTEIN"/>
    <property type="match status" value="1"/>
</dbReference>
<feature type="domain" description="DUF58" evidence="1">
    <location>
        <begin position="42"/>
        <end position="215"/>
    </location>
</feature>
<gene>
    <name evidence="2" type="ORF">EG850_00825</name>
</gene>
<proteinExistence type="predicted"/>
<dbReference type="Pfam" id="PF01882">
    <property type="entry name" value="DUF58"/>
    <property type="match status" value="1"/>
</dbReference>
<sequence>MTPSLLNRVKSRLYLRARRAVTHLLDGQYASIHRGRSLDFNDLREYVPGDEIGDIDWKATARSGETLVRRYTAERRHRILFVVDSGRNLGVNSAAGDPKYRLAIETVGVLGWLTIRHGDEVGLLLGDEKSATQLPFRASESALERALWQIEASGKTQDAHRSDLAGLLERVRRTVRHRTALVVIADEIEFDDDLERLISTLAVQHELVWIELADAVLAGEDAVLVGAGNRGGFDVDGSWSMPSALQLDRRLQREYEAAVAQRRERIRAIFDRHGISVGRVADVDAVAPELLRLLKARRHARA</sequence>
<evidence type="ECO:0000313" key="2">
    <source>
        <dbReference type="EMBL" id="RRJ88720.1"/>
    </source>
</evidence>
<organism evidence="2 3">
    <name type="scientific">Gulosibacter macacae</name>
    <dbReference type="NCBI Taxonomy" id="2488791"/>
    <lineage>
        <taxon>Bacteria</taxon>
        <taxon>Bacillati</taxon>
        <taxon>Actinomycetota</taxon>
        <taxon>Actinomycetes</taxon>
        <taxon>Micrococcales</taxon>
        <taxon>Microbacteriaceae</taxon>
        <taxon>Gulosibacter</taxon>
    </lineage>
</organism>